<dbReference type="RefSeq" id="XP_015238134.1">
    <property type="nucleotide sequence ID" value="XM_015382648.1"/>
</dbReference>
<name>A0A3Q2D8H4_CYPVA</name>
<dbReference type="RefSeq" id="XP_015238133.1">
    <property type="nucleotide sequence ID" value="XM_015382647.1"/>
</dbReference>
<dbReference type="KEGG" id="cvg:107089715"/>
<dbReference type="Ensembl" id="ENSCVAT00000022678.1">
    <property type="protein sequence ID" value="ENSCVAP00000014764.1"/>
    <property type="gene ID" value="ENSCVAG00000017464.1"/>
</dbReference>
<dbReference type="AlphaFoldDB" id="A0A3Q2D8H4"/>
<sequence>MTRETPREAVEQPVDNEGRVVRRDGVLRSFVRGLFWPFSLALRSFRGFWWMLSRSPPQDAPTSISVVSSPVRQNLTGRKRLYRVTRLLLRILPSWAQAALGYPVSSSVGCSLSPEISVSPTKPHGKGSKRKQDELDDDEEEDHPSWVEVLSKELPDDEGQEEDPDYEVSTEEEDSEEYASKADTESDLEITEGRVVIRDVNTDVAVPMPAEESTAAV</sequence>
<dbReference type="GeneTree" id="ENSGT00390000006809"/>
<accession>A0A3Q2D8H4</accession>
<proteinExistence type="predicted"/>
<dbReference type="GO" id="GO:0003730">
    <property type="term" value="F:mRNA 3'-UTR binding"/>
    <property type="evidence" value="ECO:0007669"/>
    <property type="project" value="Ensembl"/>
</dbReference>
<dbReference type="OrthoDB" id="8946322at2759"/>
<evidence type="ECO:0000256" key="1">
    <source>
        <dbReference type="SAM" id="MobiDB-lite"/>
    </source>
</evidence>
<evidence type="ECO:0000313" key="2">
    <source>
        <dbReference type="Ensembl" id="ENSCVAP00000014764.1"/>
    </source>
</evidence>
<keyword evidence="3" id="KW-1185">Reference proteome</keyword>
<reference evidence="2" key="2">
    <citation type="submission" date="2025-09" db="UniProtKB">
        <authorList>
            <consortium name="Ensembl"/>
        </authorList>
    </citation>
    <scope>IDENTIFICATION</scope>
</reference>
<dbReference type="GO" id="GO:0005938">
    <property type="term" value="C:cell cortex"/>
    <property type="evidence" value="ECO:0007669"/>
    <property type="project" value="Ensembl"/>
</dbReference>
<dbReference type="OMA" id="EHQTWVE"/>
<dbReference type="CTD" id="100001110"/>
<organism evidence="2 3">
    <name type="scientific">Cyprinodon variegatus</name>
    <name type="common">Sheepshead minnow</name>
    <dbReference type="NCBI Taxonomy" id="28743"/>
    <lineage>
        <taxon>Eukaryota</taxon>
        <taxon>Metazoa</taxon>
        <taxon>Chordata</taxon>
        <taxon>Craniata</taxon>
        <taxon>Vertebrata</taxon>
        <taxon>Euteleostomi</taxon>
        <taxon>Actinopterygii</taxon>
        <taxon>Neopterygii</taxon>
        <taxon>Teleostei</taxon>
        <taxon>Neoteleostei</taxon>
        <taxon>Acanthomorphata</taxon>
        <taxon>Ovalentaria</taxon>
        <taxon>Atherinomorphae</taxon>
        <taxon>Cyprinodontiformes</taxon>
        <taxon>Cyprinodontidae</taxon>
        <taxon>Cyprinodon</taxon>
    </lineage>
</organism>
<protein>
    <submittedName>
        <fullName evidence="2">Oogenesis-related gene</fullName>
    </submittedName>
</protein>
<feature type="region of interest" description="Disordered" evidence="1">
    <location>
        <begin position="112"/>
        <end position="193"/>
    </location>
</feature>
<evidence type="ECO:0000313" key="3">
    <source>
        <dbReference type="Proteomes" id="UP000265020"/>
    </source>
</evidence>
<dbReference type="GeneID" id="107089715"/>
<dbReference type="STRING" id="28743.ENSCVAP00000014764"/>
<feature type="compositionally biased region" description="Acidic residues" evidence="1">
    <location>
        <begin position="155"/>
        <end position="177"/>
    </location>
</feature>
<reference evidence="2" key="1">
    <citation type="submission" date="2025-08" db="UniProtKB">
        <authorList>
            <consortium name="Ensembl"/>
        </authorList>
    </citation>
    <scope>IDENTIFICATION</scope>
</reference>
<dbReference type="Proteomes" id="UP000265020">
    <property type="component" value="Unassembled WGS sequence"/>
</dbReference>